<name>A0AA39V1F0_9LECA</name>
<evidence type="ECO:0000256" key="1">
    <source>
        <dbReference type="SAM" id="MobiDB-lite"/>
    </source>
</evidence>
<evidence type="ECO:0000313" key="2">
    <source>
        <dbReference type="EMBL" id="KAK0512007.1"/>
    </source>
</evidence>
<dbReference type="EMBL" id="JAFEKC020000011">
    <property type="protein sequence ID" value="KAK0512007.1"/>
    <property type="molecule type" value="Genomic_DNA"/>
</dbReference>
<evidence type="ECO:0000313" key="3">
    <source>
        <dbReference type="Proteomes" id="UP001166286"/>
    </source>
</evidence>
<gene>
    <name evidence="2" type="ORF">JMJ35_005135</name>
</gene>
<feature type="compositionally biased region" description="Basic and acidic residues" evidence="1">
    <location>
        <begin position="29"/>
        <end position="38"/>
    </location>
</feature>
<reference evidence="2" key="1">
    <citation type="submission" date="2023-03" db="EMBL/GenBank/DDBJ databases">
        <title>Complete genome of Cladonia borealis.</title>
        <authorList>
            <person name="Park H."/>
        </authorList>
    </citation>
    <scope>NUCLEOTIDE SEQUENCE</scope>
    <source>
        <strain evidence="2">ANT050790</strain>
    </source>
</reference>
<sequence length="421" mass="46056">MARTLPWLKNAPTTTSHSSNPRPNKRQRTHEPPSDTETRPQIATEKQKPTALRSARTPSTSPPPQPPPPSPLRPGLHADDIYIMVEDEFLATARAFTAHLHHAEYLRLKNAAKARSGNAVNGIGGIERPVDGITAMRAETRKQKEAEAKEKKVRGAVDGIIAPAGEGRRRPSDGDGEGSDISDFEDEGERHDDPWQGTQLQRFMTKSPKKGSKGLTGLQGVVSHTRAAAGFQKPEKKRDGRGGSPTPTSGRGVGGMKGRGGEEEEEEEDDDEDTDDLDAPTYTRPRQPTRPPPSSSLTKPKPLQPAATTITTILTIGVSQPPKPPPKPKPNPPRAFLDVTPLPLPLHKHPPNAKLPLYSQPLIKQEQDPVVKFERGDKGEGGDVLWGIRQRSEARRRRREREKRGKEGDGGRGDEIPVFLV</sequence>
<feature type="region of interest" description="Disordered" evidence="1">
    <location>
        <begin position="373"/>
        <end position="421"/>
    </location>
</feature>
<accession>A0AA39V1F0</accession>
<dbReference type="Proteomes" id="UP001166286">
    <property type="component" value="Unassembled WGS sequence"/>
</dbReference>
<feature type="compositionally biased region" description="Basic and acidic residues" evidence="1">
    <location>
        <begin position="143"/>
        <end position="155"/>
    </location>
</feature>
<feature type="compositionally biased region" description="Acidic residues" evidence="1">
    <location>
        <begin position="262"/>
        <end position="278"/>
    </location>
</feature>
<comment type="caution">
    <text evidence="2">The sequence shown here is derived from an EMBL/GenBank/DDBJ whole genome shotgun (WGS) entry which is preliminary data.</text>
</comment>
<feature type="compositionally biased region" description="Pro residues" evidence="1">
    <location>
        <begin position="321"/>
        <end position="333"/>
    </location>
</feature>
<feature type="region of interest" description="Disordered" evidence="1">
    <location>
        <begin position="143"/>
        <end position="361"/>
    </location>
</feature>
<protein>
    <submittedName>
        <fullName evidence="2">Uncharacterized protein</fullName>
    </submittedName>
</protein>
<proteinExistence type="predicted"/>
<feature type="compositionally biased region" description="Acidic residues" evidence="1">
    <location>
        <begin position="174"/>
        <end position="187"/>
    </location>
</feature>
<feature type="compositionally biased region" description="Pro residues" evidence="1">
    <location>
        <begin position="60"/>
        <end position="72"/>
    </location>
</feature>
<dbReference type="AlphaFoldDB" id="A0AA39V1F0"/>
<feature type="region of interest" description="Disordered" evidence="1">
    <location>
        <begin position="1"/>
        <end position="76"/>
    </location>
</feature>
<feature type="compositionally biased region" description="Basic and acidic residues" evidence="1">
    <location>
        <begin position="402"/>
        <end position="415"/>
    </location>
</feature>
<feature type="compositionally biased region" description="Polar residues" evidence="1">
    <location>
        <begin position="11"/>
        <end position="22"/>
    </location>
</feature>
<keyword evidence="3" id="KW-1185">Reference proteome</keyword>
<organism evidence="2 3">
    <name type="scientific">Cladonia borealis</name>
    <dbReference type="NCBI Taxonomy" id="184061"/>
    <lineage>
        <taxon>Eukaryota</taxon>
        <taxon>Fungi</taxon>
        <taxon>Dikarya</taxon>
        <taxon>Ascomycota</taxon>
        <taxon>Pezizomycotina</taxon>
        <taxon>Lecanoromycetes</taxon>
        <taxon>OSLEUM clade</taxon>
        <taxon>Lecanoromycetidae</taxon>
        <taxon>Lecanorales</taxon>
        <taxon>Lecanorineae</taxon>
        <taxon>Cladoniaceae</taxon>
        <taxon>Cladonia</taxon>
    </lineage>
</organism>
<feature type="compositionally biased region" description="Low complexity" evidence="1">
    <location>
        <begin position="295"/>
        <end position="316"/>
    </location>
</feature>